<evidence type="ECO:0000313" key="2">
    <source>
        <dbReference type="EMBL" id="TGN20992.1"/>
    </source>
</evidence>
<reference evidence="2" key="1">
    <citation type="journal article" date="2019" name="PLoS Negl. Trop. Dis.">
        <title>Revisiting the worldwide diversity of Leptospira species in the environment.</title>
        <authorList>
            <person name="Vincent A.T."/>
            <person name="Schiettekatte O."/>
            <person name="Bourhy P."/>
            <person name="Veyrier F.J."/>
            <person name="Picardeau M."/>
        </authorList>
    </citation>
    <scope>NUCLEOTIDE SEQUENCE [LARGE SCALE GENOMIC DNA]</scope>
    <source>
        <strain evidence="2">201300427</strain>
    </source>
</reference>
<comment type="caution">
    <text evidence="2">The sequence shown here is derived from an EMBL/GenBank/DDBJ whole genome shotgun (WGS) entry which is preliminary data.</text>
</comment>
<dbReference type="AlphaFoldDB" id="A0A4R9M4J0"/>
<organism evidence="2 3">
    <name type="scientific">Leptospira idonii</name>
    <dbReference type="NCBI Taxonomy" id="1193500"/>
    <lineage>
        <taxon>Bacteria</taxon>
        <taxon>Pseudomonadati</taxon>
        <taxon>Spirochaetota</taxon>
        <taxon>Spirochaetia</taxon>
        <taxon>Leptospirales</taxon>
        <taxon>Leptospiraceae</taxon>
        <taxon>Leptospira</taxon>
    </lineage>
</organism>
<keyword evidence="1" id="KW-0175">Coiled coil</keyword>
<evidence type="ECO:0000256" key="1">
    <source>
        <dbReference type="SAM" id="Coils"/>
    </source>
</evidence>
<dbReference type="RefSeq" id="WP_135758527.1">
    <property type="nucleotide sequence ID" value="NZ_RQHW01000002.1"/>
</dbReference>
<dbReference type="Proteomes" id="UP000298058">
    <property type="component" value="Unassembled WGS sequence"/>
</dbReference>
<feature type="coiled-coil region" evidence="1">
    <location>
        <begin position="151"/>
        <end position="178"/>
    </location>
</feature>
<sequence length="186" mass="21942">MKEIRYYIKRITEFPESEADLNHLQVSLLWNDVLYPFTKELGRKKELAGLDEKEISEHKNLLGLHAVIAYLLSDKEGEFSSFSADALISFLKNKLVNYSVLVTPYTEWTRDGERAEELVRALFSELFLLPKGEEEKYFQDRFRSIDTMERIRILEESKKAQERAKEILRKIKEAEEQEAASKYNRE</sequence>
<dbReference type="OrthoDB" id="330464at2"/>
<gene>
    <name evidence="2" type="ORF">EHS15_00270</name>
</gene>
<accession>A0A4R9M4J0</accession>
<name>A0A4R9M4J0_9LEPT</name>
<protein>
    <submittedName>
        <fullName evidence="2">Uncharacterized protein</fullName>
    </submittedName>
</protein>
<dbReference type="EMBL" id="RQHW01000002">
    <property type="protein sequence ID" value="TGN20992.1"/>
    <property type="molecule type" value="Genomic_DNA"/>
</dbReference>
<proteinExistence type="predicted"/>
<keyword evidence="3" id="KW-1185">Reference proteome</keyword>
<evidence type="ECO:0000313" key="3">
    <source>
        <dbReference type="Proteomes" id="UP000298058"/>
    </source>
</evidence>